<accession>A0A183K5P1</accession>
<dbReference type="InterPro" id="IPR052778">
    <property type="entry name" value="Centrosome-WD_assoc"/>
</dbReference>
<reference evidence="1 2" key="2">
    <citation type="submission" date="2018-11" db="EMBL/GenBank/DDBJ databases">
        <authorList>
            <consortium name="Pathogen Informatics"/>
        </authorList>
    </citation>
    <scope>NUCLEOTIDE SEQUENCE [LARGE SCALE GENOMIC DNA]</scope>
    <source>
        <strain evidence="1">Dakar</strain>
        <strain evidence="2">Dakar, Senegal</strain>
    </source>
</reference>
<dbReference type="STRING" id="6186.A0A183K5P1"/>
<gene>
    <name evidence="1" type="ORF">SCUD_LOCUS10316</name>
</gene>
<dbReference type="EMBL" id="UZAK01033707">
    <property type="protein sequence ID" value="VDP39323.1"/>
    <property type="molecule type" value="Genomic_DNA"/>
</dbReference>
<dbReference type="GO" id="GO:0005815">
    <property type="term" value="C:microtubule organizing center"/>
    <property type="evidence" value="ECO:0007669"/>
    <property type="project" value="TreeGrafter"/>
</dbReference>
<dbReference type="Proteomes" id="UP000279833">
    <property type="component" value="Unassembled WGS sequence"/>
</dbReference>
<protein>
    <submittedName>
        <fullName evidence="3">ANAPC4_WD40 domain-containing protein</fullName>
    </submittedName>
</protein>
<proteinExistence type="predicted"/>
<keyword evidence="2" id="KW-1185">Reference proteome</keyword>
<dbReference type="InterPro" id="IPR015943">
    <property type="entry name" value="WD40/YVTN_repeat-like_dom_sf"/>
</dbReference>
<sequence length="140" mass="15778">MNFSDVVKVTNSLAVLSSNGIYIASASQHKVFIRITNTLQIFQIYSCVDIVQNILWSADSLFILIILKHRGIVQIFSLENPDWTCKVDEGSAGLLNAIWSPDSRHFLTTTDFYLRITVWSISEVSVSYLKFPKVSSGFIL</sequence>
<dbReference type="GO" id="GO:1990811">
    <property type="term" value="C:MWP complex"/>
    <property type="evidence" value="ECO:0007669"/>
    <property type="project" value="TreeGrafter"/>
</dbReference>
<dbReference type="SUPFAM" id="SSF82171">
    <property type="entry name" value="DPP6 N-terminal domain-like"/>
    <property type="match status" value="1"/>
</dbReference>
<dbReference type="WBParaSite" id="SCUD_0001031601-mRNA-1">
    <property type="protein sequence ID" value="SCUD_0001031601-mRNA-1"/>
    <property type="gene ID" value="SCUD_0001031601"/>
</dbReference>
<evidence type="ECO:0000313" key="1">
    <source>
        <dbReference type="EMBL" id="VDP39323.1"/>
    </source>
</evidence>
<dbReference type="Gene3D" id="2.130.10.10">
    <property type="entry name" value="YVTN repeat-like/Quinoprotein amine dehydrogenase"/>
    <property type="match status" value="1"/>
</dbReference>
<organism evidence="3">
    <name type="scientific">Schistosoma curassoni</name>
    <dbReference type="NCBI Taxonomy" id="6186"/>
    <lineage>
        <taxon>Eukaryota</taxon>
        <taxon>Metazoa</taxon>
        <taxon>Spiralia</taxon>
        <taxon>Lophotrochozoa</taxon>
        <taxon>Platyhelminthes</taxon>
        <taxon>Trematoda</taxon>
        <taxon>Digenea</taxon>
        <taxon>Strigeidida</taxon>
        <taxon>Schistosomatoidea</taxon>
        <taxon>Schistosomatidae</taxon>
        <taxon>Schistosoma</taxon>
    </lineage>
</organism>
<reference evidence="3" key="1">
    <citation type="submission" date="2016-06" db="UniProtKB">
        <authorList>
            <consortium name="WormBaseParasite"/>
        </authorList>
    </citation>
    <scope>IDENTIFICATION</scope>
</reference>
<evidence type="ECO:0000313" key="2">
    <source>
        <dbReference type="Proteomes" id="UP000279833"/>
    </source>
</evidence>
<evidence type="ECO:0000313" key="3">
    <source>
        <dbReference type="WBParaSite" id="SCUD_0001031601-mRNA-1"/>
    </source>
</evidence>
<dbReference type="AlphaFoldDB" id="A0A183K5P1"/>
<dbReference type="PANTHER" id="PTHR16220">
    <property type="entry name" value="WD REPEAT PROTEIN 8-RELATED"/>
    <property type="match status" value="1"/>
</dbReference>
<dbReference type="PANTHER" id="PTHR16220:SF0">
    <property type="entry name" value="WD REPEAT-CONTAINING PROTEIN WRAP73"/>
    <property type="match status" value="1"/>
</dbReference>
<name>A0A183K5P1_9TREM</name>